<evidence type="ECO:0000256" key="1">
    <source>
        <dbReference type="SAM" id="Phobius"/>
    </source>
</evidence>
<protein>
    <submittedName>
        <fullName evidence="2">Uncharacterized protein</fullName>
    </submittedName>
</protein>
<keyword evidence="1" id="KW-1133">Transmembrane helix</keyword>
<organism evidence="2">
    <name type="scientific">Pararge aegeria</name>
    <name type="common">speckled wood butterfly</name>
    <dbReference type="NCBI Taxonomy" id="116150"/>
    <lineage>
        <taxon>Eukaryota</taxon>
        <taxon>Metazoa</taxon>
        <taxon>Ecdysozoa</taxon>
        <taxon>Arthropoda</taxon>
        <taxon>Hexapoda</taxon>
        <taxon>Insecta</taxon>
        <taxon>Pterygota</taxon>
        <taxon>Neoptera</taxon>
        <taxon>Endopterygota</taxon>
        <taxon>Lepidoptera</taxon>
        <taxon>Glossata</taxon>
        <taxon>Ditrysia</taxon>
        <taxon>Papilionoidea</taxon>
        <taxon>Nymphalidae</taxon>
        <taxon>Satyrinae</taxon>
        <taxon>Satyrini</taxon>
        <taxon>Parargina</taxon>
        <taxon>Pararge</taxon>
    </lineage>
</organism>
<dbReference type="EMBL" id="GAIX01011614">
    <property type="protein sequence ID" value="JAA80946.1"/>
    <property type="molecule type" value="Transcribed_RNA"/>
</dbReference>
<keyword evidence="1" id="KW-0472">Membrane</keyword>
<evidence type="ECO:0000313" key="2">
    <source>
        <dbReference type="EMBL" id="JAA80946.1"/>
    </source>
</evidence>
<dbReference type="AlphaFoldDB" id="S4NQB7"/>
<keyword evidence="1" id="KW-0812">Transmembrane</keyword>
<feature type="transmembrane region" description="Helical" evidence="1">
    <location>
        <begin position="44"/>
        <end position="65"/>
    </location>
</feature>
<name>S4NQB7_9NEOP</name>
<sequence length="71" mass="8294">MVSQNEEVYLTSSSGQLNQNIMATFKLTVVKKSREVRYSSFFKFPINFVGIYLYVHIVRSFGLYINCSRNE</sequence>
<accession>S4NQB7</accession>
<reference evidence="2" key="2">
    <citation type="submission" date="2013-05" db="EMBL/GenBank/DDBJ databases">
        <authorList>
            <person name="Carter J.-M."/>
            <person name="Baker S.C."/>
            <person name="Pink R."/>
            <person name="Carter D.R.F."/>
            <person name="Collins A."/>
            <person name="Tomlin J."/>
            <person name="Gibbs M."/>
            <person name="Breuker C.J."/>
        </authorList>
    </citation>
    <scope>NUCLEOTIDE SEQUENCE</scope>
    <source>
        <tissue evidence="2">Ovary</tissue>
    </source>
</reference>
<proteinExistence type="predicted"/>
<reference evidence="2" key="1">
    <citation type="journal article" date="2013" name="BMC Genomics">
        <title>Unscrambling butterfly oogenesis.</title>
        <authorList>
            <person name="Carter J.M."/>
            <person name="Baker S.C."/>
            <person name="Pink R."/>
            <person name="Carter D.R."/>
            <person name="Collins A."/>
            <person name="Tomlin J."/>
            <person name="Gibbs M."/>
            <person name="Breuker C.J."/>
        </authorList>
    </citation>
    <scope>NUCLEOTIDE SEQUENCE</scope>
    <source>
        <tissue evidence="2">Ovary</tissue>
    </source>
</reference>
<feature type="non-terminal residue" evidence="2">
    <location>
        <position position="71"/>
    </location>
</feature>